<dbReference type="AlphaFoldDB" id="A0AAE9AYW4"/>
<dbReference type="RefSeq" id="WP_141583707.1">
    <property type="nucleotide sequence ID" value="NZ_SPAZ01000200.1"/>
</dbReference>
<evidence type="ECO:0000313" key="1">
    <source>
        <dbReference type="EMBL" id="TQE29995.1"/>
    </source>
</evidence>
<dbReference type="Proteomes" id="UP000318720">
    <property type="component" value="Unassembled WGS sequence"/>
</dbReference>
<sequence>MLIGVGQVAEEPEIRLPLDGPYEDRVHVGGDGRPVKRLRFPAAVEDTPLFWERPFEAAGSSAPKWCTVG</sequence>
<proteinExistence type="predicted"/>
<protein>
    <submittedName>
        <fullName evidence="1">Uncharacterized protein</fullName>
    </submittedName>
</protein>
<comment type="caution">
    <text evidence="1">The sequence shown here is derived from an EMBL/GenBank/DDBJ whole genome shotgun (WGS) entry which is preliminary data.</text>
</comment>
<accession>A0AAE9AYW4</accession>
<reference evidence="1 2" key="1">
    <citation type="submission" date="2019-03" db="EMBL/GenBank/DDBJ databases">
        <title>Comparative genomic analyses of the sweetpotato soil rot pathogen, Streptomyces ipomoeae.</title>
        <authorList>
            <person name="Ruschel Soares N."/>
            <person name="Badger J.H."/>
            <person name="Huguet-Tapia J.C."/>
            <person name="Clark C.A."/>
            <person name="Pettis G.S."/>
        </authorList>
    </citation>
    <scope>NUCLEOTIDE SEQUENCE [LARGE SCALE GENOMIC DNA]</scope>
    <source>
        <strain evidence="1 2">88-35</strain>
    </source>
</reference>
<dbReference type="EMBL" id="SPAZ01000200">
    <property type="protein sequence ID" value="TQE29995.1"/>
    <property type="molecule type" value="Genomic_DNA"/>
</dbReference>
<name>A0AAE9AYW4_9ACTN</name>
<gene>
    <name evidence="1" type="ORF">Sipo8835_24355</name>
</gene>
<evidence type="ECO:0000313" key="2">
    <source>
        <dbReference type="Proteomes" id="UP000318720"/>
    </source>
</evidence>
<organism evidence="1 2">
    <name type="scientific">Streptomyces ipomoeae</name>
    <dbReference type="NCBI Taxonomy" id="103232"/>
    <lineage>
        <taxon>Bacteria</taxon>
        <taxon>Bacillati</taxon>
        <taxon>Actinomycetota</taxon>
        <taxon>Actinomycetes</taxon>
        <taxon>Kitasatosporales</taxon>
        <taxon>Streptomycetaceae</taxon>
        <taxon>Streptomyces</taxon>
    </lineage>
</organism>